<dbReference type="InterPro" id="IPR036961">
    <property type="entry name" value="Kinesin_motor_dom_sf"/>
</dbReference>
<feature type="region of interest" description="Disordered" evidence="7">
    <location>
        <begin position="555"/>
        <end position="576"/>
    </location>
</feature>
<dbReference type="EMBL" id="BEYU01000008">
    <property type="protein sequence ID" value="GBG24681.1"/>
    <property type="molecule type" value="Genomic_DNA"/>
</dbReference>
<feature type="compositionally biased region" description="Polar residues" evidence="7">
    <location>
        <begin position="1498"/>
        <end position="1519"/>
    </location>
</feature>
<dbReference type="Pfam" id="PF00063">
    <property type="entry name" value="Myosin_head"/>
    <property type="match status" value="1"/>
</dbReference>
<evidence type="ECO:0000313" key="9">
    <source>
        <dbReference type="EMBL" id="GBG24681.1"/>
    </source>
</evidence>
<dbReference type="PROSITE" id="PS51456">
    <property type="entry name" value="MYOSIN_MOTOR"/>
    <property type="match status" value="1"/>
</dbReference>
<dbReference type="Gene3D" id="3.40.850.10">
    <property type="entry name" value="Kinesin motor domain"/>
    <property type="match status" value="1"/>
</dbReference>
<keyword evidence="5 6" id="KW-0009">Actin-binding</keyword>
<dbReference type="SUPFAM" id="SSF52540">
    <property type="entry name" value="P-loop containing nucleoside triphosphate hydrolases"/>
    <property type="match status" value="1"/>
</dbReference>
<keyword evidence="1 6" id="KW-0547">Nucleotide-binding</keyword>
<feature type="region of interest" description="Disordered" evidence="7">
    <location>
        <begin position="1135"/>
        <end position="1198"/>
    </location>
</feature>
<name>A0A2R5G9D7_9STRA</name>
<evidence type="ECO:0000256" key="6">
    <source>
        <dbReference type="PROSITE-ProRule" id="PRU00782"/>
    </source>
</evidence>
<dbReference type="InterPro" id="IPR027417">
    <property type="entry name" value="P-loop_NTPase"/>
</dbReference>
<dbReference type="GO" id="GO:0005524">
    <property type="term" value="F:ATP binding"/>
    <property type="evidence" value="ECO:0007669"/>
    <property type="project" value="UniProtKB-UniRule"/>
</dbReference>
<evidence type="ECO:0000256" key="4">
    <source>
        <dbReference type="ARBA" id="ARBA00023175"/>
    </source>
</evidence>
<feature type="region of interest" description="Disordered" evidence="7">
    <location>
        <begin position="1702"/>
        <end position="1728"/>
    </location>
</feature>
<sequence>MPLPFKEGDLVWFAHKEDGFRPGVVSTIHDDDCLDALQRRLEEMHAGRRHVHDMSTLPELNDATILENLRAGFTRDLIYTNIGPTLVAVNPYKPVHCTMNERAPGILRTVREIYDEMLRNKSSHSCVVTGESGAGKSESTRLFVNHLATLSVRQSSRFLNRDTSSQQYVLQERIVQAAPILESFGNAKTVRNDNSSRFGKWIEIEIDYATGQPLSANIRNYLLEKSRIVKLGSDERNFHIFYQLLADENLRQAFGLPSDDPATYRLLRGPEESITATCELDDAASLAQLQSAMTTMGMTSEEITYVFRSIAAILRLGDLEVNDALNPDDATEDNLPCKFSPASLDSLQWAATAFGLDVQALLRALTMRAISSGGGRDQIFKARDPAEVRTCTNAFIKSVYSAIFEWITERINVSLDGIADVIEEETCADDDFSRLIESGTIGILDAFGFEIFATNSFEQLCINYCNEKMQLHFNRLVFEEEVQLYVREGILDELETEAFSESSASGIDDCIKLLEGGRGRGIFALIDDELKVPNGSDQGLLRKMLGLHANHPKFSQPALPRGAGGKSARTAGQSSKRADASCSDLFTINHYAGPVTYSISGFLEKSSDPIPLELQLLCAESSNEYFRASFPSQEEVLQLSRGRRAKTTLGTQFKEQLSYLSTLIFDESTPHFIRCIKPNDLASSSQWNGRRVLEQIRYAGLLEASQVRAKGFPVQYVHADFMRCFGGLFLEKEKRRASRDALKVIVAAKSTKREEEPDEQEEREGGSNDVPDLREPCEQLCTDLLARGLLEEDDVRVGLTRVFFRDVSSIRLERARIEVQREAATLLQALARAYTCRVRFARFRDSIVKIQVDLEAASSLLEVDAVSKQLEELREKPAPSERFSVTLEDLLRKAEAFAESHGHQSQLEGALKGADVSLLRACAVECAEAGVCDDLVGEARRILDCYEALDDLLAQLHSFSRLARPKTAQESLSQRDQIQKAKSLVRAIRGANAMPESNFIRQLDVECKLAKAEGVVLDAESFGASLVVATFFRHVTSRARTRQRFRDIAATRKSLEAALDRRNEREIDDALNAMAKLDCGEHAAYPHPLVKEAVAIRADLHITKLAALNQLERLTRKLERRIRHRERQLQAELIADTTETVSTPAAPRKLTPKQQRQQQRQQKQQQKQLRKQKQEQLPTLAKSNAIRPNETKKSRRIRGFRLLRSMPALFHAPYGKKSQVRTSERELLMQAVEKARAAGATEESHAQMREALALAQRLDVLKQRRTSIRLFSSHSLMSLTSASPCMSSATLDDEDLGLGDGHEEDTPQPSSTAATREAGTEAKGKHDSRTEPGKREHVTGDESASLRRLTRLKALRDEEASLLQTLLGQDDPNLGIRIADASYPPYVPPAPEQTLLSSDDPEDVSDGETCITLDQSGPVEELGELGGQDFGIHILVEDSDSCDGSTSQLHSLAAKVNTQLRRKISVKALKSLLPRKLSMTSAAAAEDDDDVSGKVNDAATNFQGPPTPQSGKRSMTKVRSATKEELAQHHAKDQDEKKRVAGGKAQDQGRMSSTANDGGTFALPELASSAERAILERICREREMRKVIQSRCWEARRGITGPLAMAAMQDARRPGTGGPGLGGNANAGARGSEFSFSSMYSSASAALPLTSPPPADHPSFRSETSDRTIPELARRKRAIEQRQLEKKQFLQRHLQGMQVAEDGSLSSLSASNSMSSSRNSSAVSRKSTKAYTEHWEAVAYVAKNVVSSKNF</sequence>
<comment type="caution">
    <text evidence="9">The sequence shown here is derived from an EMBL/GenBank/DDBJ whole genome shotgun (WGS) entry which is preliminary data.</text>
</comment>
<comment type="caution">
    <text evidence="6">Lacks conserved residue(s) required for the propagation of feature annotation.</text>
</comment>
<feature type="compositionally biased region" description="Basic and acidic residues" evidence="7">
    <location>
        <begin position="1658"/>
        <end position="1671"/>
    </location>
</feature>
<dbReference type="OrthoDB" id="6108017at2759"/>
<feature type="region of interest" description="Disordered" evidence="7">
    <location>
        <begin position="752"/>
        <end position="774"/>
    </location>
</feature>
<protein>
    <submittedName>
        <fullName evidence="9">Myosin-VIIa</fullName>
    </submittedName>
</protein>
<feature type="compositionally biased region" description="Low complexity" evidence="7">
    <location>
        <begin position="1153"/>
        <end position="1167"/>
    </location>
</feature>
<evidence type="ECO:0000256" key="2">
    <source>
        <dbReference type="ARBA" id="ARBA00022840"/>
    </source>
</evidence>
<accession>A0A2R5G9D7</accession>
<comment type="similarity">
    <text evidence="6">Belongs to the TRAFAC class myosin-kinesin ATPase superfamily. Myosin family.</text>
</comment>
<feature type="region of interest" description="Disordered" evidence="7">
    <location>
        <begin position="1480"/>
        <end position="1563"/>
    </location>
</feature>
<dbReference type="Gene3D" id="1.20.5.4820">
    <property type="match status" value="1"/>
</dbReference>
<evidence type="ECO:0000256" key="1">
    <source>
        <dbReference type="ARBA" id="ARBA00022741"/>
    </source>
</evidence>
<feature type="compositionally biased region" description="Basic and acidic residues" evidence="7">
    <location>
        <begin position="1318"/>
        <end position="1340"/>
    </location>
</feature>
<feature type="region of interest" description="Disordered" evidence="7">
    <location>
        <begin position="1645"/>
        <end position="1671"/>
    </location>
</feature>
<feature type="compositionally biased region" description="Basic and acidic residues" evidence="7">
    <location>
        <begin position="1521"/>
        <end position="1539"/>
    </location>
</feature>
<organism evidence="9 10">
    <name type="scientific">Hondaea fermentalgiana</name>
    <dbReference type="NCBI Taxonomy" id="2315210"/>
    <lineage>
        <taxon>Eukaryota</taxon>
        <taxon>Sar</taxon>
        <taxon>Stramenopiles</taxon>
        <taxon>Bigyra</taxon>
        <taxon>Labyrinthulomycetes</taxon>
        <taxon>Thraustochytrida</taxon>
        <taxon>Thraustochytriidae</taxon>
        <taxon>Hondaea</taxon>
    </lineage>
</organism>
<dbReference type="Gene3D" id="1.20.120.720">
    <property type="entry name" value="Myosin VI head, motor domain, U50 subdomain"/>
    <property type="match status" value="1"/>
</dbReference>
<dbReference type="PROSITE" id="PS50096">
    <property type="entry name" value="IQ"/>
    <property type="match status" value="1"/>
</dbReference>
<evidence type="ECO:0000256" key="5">
    <source>
        <dbReference type="ARBA" id="ARBA00023203"/>
    </source>
</evidence>
<dbReference type="SMART" id="SM00242">
    <property type="entry name" value="MYSc"/>
    <property type="match status" value="1"/>
</dbReference>
<dbReference type="CDD" id="cd00124">
    <property type="entry name" value="MYSc"/>
    <property type="match status" value="1"/>
</dbReference>
<dbReference type="Proteomes" id="UP000241890">
    <property type="component" value="Unassembled WGS sequence"/>
</dbReference>
<dbReference type="GO" id="GO:0003779">
    <property type="term" value="F:actin binding"/>
    <property type="evidence" value="ECO:0007669"/>
    <property type="project" value="UniProtKB-KW"/>
</dbReference>
<dbReference type="Gene3D" id="1.10.10.820">
    <property type="match status" value="1"/>
</dbReference>
<evidence type="ECO:0000259" key="8">
    <source>
        <dbReference type="PROSITE" id="PS51456"/>
    </source>
</evidence>
<feature type="domain" description="Myosin motor" evidence="8">
    <location>
        <begin position="49"/>
        <end position="817"/>
    </location>
</feature>
<dbReference type="InterPro" id="IPR001609">
    <property type="entry name" value="Myosin_head_motor_dom-like"/>
</dbReference>
<feature type="region of interest" description="Disordered" evidence="7">
    <location>
        <begin position="1283"/>
        <end position="1345"/>
    </location>
</feature>
<dbReference type="Gene3D" id="1.20.58.530">
    <property type="match status" value="1"/>
</dbReference>
<proteinExistence type="inferred from homology"/>
<feature type="binding site" evidence="6">
    <location>
        <begin position="130"/>
        <end position="137"/>
    </location>
    <ligand>
        <name>ATP</name>
        <dbReference type="ChEBI" id="CHEBI:30616"/>
    </ligand>
</feature>
<evidence type="ECO:0000256" key="3">
    <source>
        <dbReference type="ARBA" id="ARBA00023123"/>
    </source>
</evidence>
<dbReference type="GO" id="GO:0003774">
    <property type="term" value="F:cytoskeletal motor activity"/>
    <property type="evidence" value="ECO:0007669"/>
    <property type="project" value="UniProtKB-UniRule"/>
</dbReference>
<gene>
    <name evidence="9" type="ORF">FCC1311_008992</name>
</gene>
<feature type="compositionally biased region" description="Basic and acidic residues" evidence="7">
    <location>
        <begin position="763"/>
        <end position="774"/>
    </location>
</feature>
<reference evidence="9 10" key="1">
    <citation type="submission" date="2017-12" db="EMBL/GenBank/DDBJ databases">
        <title>Sequencing, de novo assembly and annotation of complete genome of a new Thraustochytrid species, strain FCC1311.</title>
        <authorList>
            <person name="Sedici K."/>
            <person name="Godart F."/>
            <person name="Aiese Cigliano R."/>
            <person name="Sanseverino W."/>
            <person name="Barakat M."/>
            <person name="Ortet P."/>
            <person name="Marechal E."/>
            <person name="Cagnac O."/>
            <person name="Amato A."/>
        </authorList>
    </citation>
    <scope>NUCLEOTIDE SEQUENCE [LARGE SCALE GENOMIC DNA]</scope>
</reference>
<keyword evidence="3 6" id="KW-0518">Myosin</keyword>
<dbReference type="InParanoid" id="A0A2R5G9D7"/>
<dbReference type="PANTHER" id="PTHR13140">
    <property type="entry name" value="MYOSIN"/>
    <property type="match status" value="1"/>
</dbReference>
<evidence type="ECO:0000313" key="10">
    <source>
        <dbReference type="Proteomes" id="UP000241890"/>
    </source>
</evidence>
<evidence type="ECO:0000256" key="7">
    <source>
        <dbReference type="SAM" id="MobiDB-lite"/>
    </source>
</evidence>
<keyword evidence="2 6" id="KW-0067">ATP-binding</keyword>
<dbReference type="PRINTS" id="PR00193">
    <property type="entry name" value="MYOSINHEAVY"/>
</dbReference>
<feature type="compositionally biased region" description="Low complexity" evidence="7">
    <location>
        <begin position="1704"/>
        <end position="1725"/>
    </location>
</feature>
<dbReference type="GO" id="GO:0016459">
    <property type="term" value="C:myosin complex"/>
    <property type="evidence" value="ECO:0007669"/>
    <property type="project" value="UniProtKB-KW"/>
</dbReference>
<keyword evidence="4 6" id="KW-0505">Motor protein</keyword>
<keyword evidence="10" id="KW-1185">Reference proteome</keyword>